<feature type="compositionally biased region" description="Polar residues" evidence="1">
    <location>
        <begin position="489"/>
        <end position="527"/>
    </location>
</feature>
<dbReference type="EMBL" id="CAJFCW020000006">
    <property type="protein sequence ID" value="CAG9128208.1"/>
    <property type="molecule type" value="Genomic_DNA"/>
</dbReference>
<feature type="region of interest" description="Disordered" evidence="1">
    <location>
        <begin position="1"/>
        <end position="155"/>
    </location>
</feature>
<comment type="caution">
    <text evidence="2">The sequence shown here is derived from an EMBL/GenBank/DDBJ whole genome shotgun (WGS) entry which is preliminary data.</text>
</comment>
<feature type="compositionally biased region" description="Basic and acidic residues" evidence="1">
    <location>
        <begin position="189"/>
        <end position="202"/>
    </location>
</feature>
<feature type="compositionally biased region" description="Polar residues" evidence="1">
    <location>
        <begin position="26"/>
        <end position="46"/>
    </location>
</feature>
<protein>
    <submittedName>
        <fullName evidence="2">Uncharacterized protein</fullName>
    </submittedName>
</protein>
<dbReference type="EMBL" id="CAJFDH010000006">
    <property type="protein sequence ID" value="CAD5230951.1"/>
    <property type="molecule type" value="Genomic_DNA"/>
</dbReference>
<keyword evidence="3" id="KW-1185">Reference proteome</keyword>
<dbReference type="Proteomes" id="UP000614601">
    <property type="component" value="Unassembled WGS sequence"/>
</dbReference>
<reference evidence="2" key="1">
    <citation type="submission" date="2020-09" db="EMBL/GenBank/DDBJ databases">
        <authorList>
            <person name="Kikuchi T."/>
        </authorList>
    </citation>
    <scope>NUCLEOTIDE SEQUENCE</scope>
    <source>
        <strain evidence="2">SH1</strain>
    </source>
</reference>
<name>A0A811LUC8_9BILA</name>
<feature type="region of interest" description="Disordered" evidence="1">
    <location>
        <begin position="477"/>
        <end position="564"/>
    </location>
</feature>
<feature type="compositionally biased region" description="Polar residues" evidence="1">
    <location>
        <begin position="119"/>
        <end position="138"/>
    </location>
</feature>
<dbReference type="AlphaFoldDB" id="A0A811LUC8"/>
<feature type="compositionally biased region" description="Basic and acidic residues" evidence="1">
    <location>
        <begin position="215"/>
        <end position="224"/>
    </location>
</feature>
<evidence type="ECO:0000256" key="1">
    <source>
        <dbReference type="SAM" id="MobiDB-lite"/>
    </source>
</evidence>
<gene>
    <name evidence="2" type="ORF">BOKJ2_LOCUS14398</name>
</gene>
<organism evidence="2 3">
    <name type="scientific">Bursaphelenchus okinawaensis</name>
    <dbReference type="NCBI Taxonomy" id="465554"/>
    <lineage>
        <taxon>Eukaryota</taxon>
        <taxon>Metazoa</taxon>
        <taxon>Ecdysozoa</taxon>
        <taxon>Nematoda</taxon>
        <taxon>Chromadorea</taxon>
        <taxon>Rhabditida</taxon>
        <taxon>Tylenchina</taxon>
        <taxon>Tylenchomorpha</taxon>
        <taxon>Aphelenchoidea</taxon>
        <taxon>Aphelenchoididae</taxon>
        <taxon>Bursaphelenchus</taxon>
    </lineage>
</organism>
<dbReference type="Proteomes" id="UP000783686">
    <property type="component" value="Unassembled WGS sequence"/>
</dbReference>
<feature type="compositionally biased region" description="Basic residues" evidence="1">
    <location>
        <begin position="68"/>
        <end position="80"/>
    </location>
</feature>
<feature type="region of interest" description="Disordered" evidence="1">
    <location>
        <begin position="189"/>
        <end position="238"/>
    </location>
</feature>
<feature type="compositionally biased region" description="Polar residues" evidence="1">
    <location>
        <begin position="81"/>
        <end position="105"/>
    </location>
</feature>
<evidence type="ECO:0000313" key="2">
    <source>
        <dbReference type="EMBL" id="CAD5230951.1"/>
    </source>
</evidence>
<feature type="compositionally biased region" description="Low complexity" evidence="1">
    <location>
        <begin position="528"/>
        <end position="544"/>
    </location>
</feature>
<sequence>MLKNAYLTPPPNKSANHRYGTRGNVERQNGTSKSVLVPKSSITQVQRKPDGAVETVKQRPNRPLKQPIVKKRTVKSRNNKIKPQNNASSKKVQKRPNSTLKTAQVYQIVKKVPEDESRPSTSSDYPQHFEPSSYQPINQRFDKGSKTEPDFNKNQINYNRNKSESVINVAGLEQYASRCDDEHANHAGFERRYEGQESKDVVDGIEDTAFGSTDGKSRERKTFADDTTDSEEKEEDNTEAIDLREKNVYDDDSNYRTTLKTFWAYPSSSKKSSNEVNTYAKPFVLTKLRLLKKRSNFKYVASNANINNMPSTDPKKSTNGYKQKIIHLSSIAPLPTTNGQSKSTYKTTTSSSNIIGANNEDLEAEATSSTHRLNGVNSNGSSVVYKLKPALNDDVTMYSGATSTDSKNVSPEASTSEIFVRSKPSWDQSISRDRTPIIASTNRHRQIKRFQASYKHKIVPPQSSFVTQHLANAMPQAIAFDPSPPPNLAPQSSTKSNNHAENVASQSKFNNNKDNPASHSTKSSNSGPSAQPSTTQASTESSTTVCTLTRDPPSLTTEAADGIG</sequence>
<evidence type="ECO:0000313" key="3">
    <source>
        <dbReference type="Proteomes" id="UP000614601"/>
    </source>
</evidence>
<accession>A0A811LUC8</accession>
<feature type="compositionally biased region" description="Acidic residues" evidence="1">
    <location>
        <begin position="226"/>
        <end position="238"/>
    </location>
</feature>
<proteinExistence type="predicted"/>
<feature type="compositionally biased region" description="Basic and acidic residues" evidence="1">
    <location>
        <begin position="140"/>
        <end position="151"/>
    </location>
</feature>